<keyword evidence="3" id="KW-1185">Reference proteome</keyword>
<dbReference type="Gene3D" id="2.40.10.10">
    <property type="entry name" value="Trypsin-like serine proteases"/>
    <property type="match status" value="1"/>
</dbReference>
<comment type="caution">
    <text evidence="2">The sequence shown here is derived from an EMBL/GenBank/DDBJ whole genome shotgun (WGS) entry which is preliminary data.</text>
</comment>
<dbReference type="PATRIC" id="fig|68223.7.peg.4212"/>
<gene>
    <name evidence="2" type="ORF">VR44_35490</name>
</gene>
<dbReference type="InterPro" id="IPR043504">
    <property type="entry name" value="Peptidase_S1_PA_chymotrypsin"/>
</dbReference>
<dbReference type="STRING" id="68223.GCA_002028425_05176"/>
<feature type="compositionally biased region" description="Low complexity" evidence="1">
    <location>
        <begin position="236"/>
        <end position="250"/>
    </location>
</feature>
<feature type="region of interest" description="Disordered" evidence="1">
    <location>
        <begin position="1"/>
        <end position="48"/>
    </location>
</feature>
<accession>A0A0F4IRV0</accession>
<feature type="compositionally biased region" description="Low complexity" evidence="1">
    <location>
        <begin position="1"/>
        <end position="14"/>
    </location>
</feature>
<evidence type="ECO:0000313" key="2">
    <source>
        <dbReference type="EMBL" id="KJY24394.1"/>
    </source>
</evidence>
<feature type="compositionally biased region" description="Pro residues" evidence="1">
    <location>
        <begin position="251"/>
        <end position="273"/>
    </location>
</feature>
<evidence type="ECO:0000256" key="1">
    <source>
        <dbReference type="SAM" id="MobiDB-lite"/>
    </source>
</evidence>
<reference evidence="2 3" key="1">
    <citation type="submission" date="2015-02" db="EMBL/GenBank/DDBJ databases">
        <authorList>
            <person name="Ju K.-S."/>
            <person name="Doroghazi J.R."/>
            <person name="Metcalf W."/>
        </authorList>
    </citation>
    <scope>NUCLEOTIDE SEQUENCE [LARGE SCALE GENOMIC DNA]</scope>
    <source>
        <strain evidence="2 3">NRRL ISP-5550</strain>
    </source>
</reference>
<dbReference type="EMBL" id="JZWV01001234">
    <property type="protein sequence ID" value="KJY24394.1"/>
    <property type="molecule type" value="Genomic_DNA"/>
</dbReference>
<dbReference type="Proteomes" id="UP000033551">
    <property type="component" value="Unassembled WGS sequence"/>
</dbReference>
<dbReference type="SUPFAM" id="SSF50494">
    <property type="entry name" value="Trypsin-like serine proteases"/>
    <property type="match status" value="1"/>
</dbReference>
<feature type="region of interest" description="Disordered" evidence="1">
    <location>
        <begin position="236"/>
        <end position="291"/>
    </location>
</feature>
<dbReference type="AlphaFoldDB" id="A0A0F4IRV0"/>
<feature type="compositionally biased region" description="Low complexity" evidence="1">
    <location>
        <begin position="25"/>
        <end position="37"/>
    </location>
</feature>
<evidence type="ECO:0000313" key="3">
    <source>
        <dbReference type="Proteomes" id="UP000033551"/>
    </source>
</evidence>
<name>A0A0F4IRV0_9ACTN</name>
<sequence length="291" mass="28982">MAGAAPWGAAVHAGPGERRGCAERPGPGEYPGSGEYPASGEFPGSAEPAEPARLVTIRDPAGRACGSGFVADDRGTVVTGHEAVEGLERVVLHAPDGERTWRTDAAEIIALPELGLALVPSDGLGMRPLPVSVRGTIPSGTYVRLPARGWRQARVLGAGAEAGYAAAGRRLLLPATVELAIGTDGRDALRLGGEACGGPVLDAETGAVLAVLGTALTAERRSGNFAVPLRAAAATAPGRTSSSASSATPAPAAPPPSPPWPPTAPGGPAPPRPSGCAAPTCGPTTPPWPTP</sequence>
<evidence type="ECO:0008006" key="4">
    <source>
        <dbReference type="Google" id="ProtNLM"/>
    </source>
</evidence>
<organism evidence="2 3">
    <name type="scientific">Streptomyces katrae</name>
    <dbReference type="NCBI Taxonomy" id="68223"/>
    <lineage>
        <taxon>Bacteria</taxon>
        <taxon>Bacillati</taxon>
        <taxon>Actinomycetota</taxon>
        <taxon>Actinomycetes</taxon>
        <taxon>Kitasatosporales</taxon>
        <taxon>Streptomycetaceae</taxon>
        <taxon>Streptomyces</taxon>
    </lineage>
</organism>
<protein>
    <recommendedName>
        <fullName evidence="4">Serine protease</fullName>
    </recommendedName>
</protein>
<proteinExistence type="predicted"/>
<dbReference type="InterPro" id="IPR009003">
    <property type="entry name" value="Peptidase_S1_PA"/>
</dbReference>
<feature type="compositionally biased region" description="Low complexity" evidence="1">
    <location>
        <begin position="274"/>
        <end position="283"/>
    </location>
</feature>